<evidence type="ECO:0000256" key="11">
    <source>
        <dbReference type="ARBA" id="ARBA00022777"/>
    </source>
</evidence>
<keyword evidence="8 14" id="KW-0169">Cobalamin biosynthesis</keyword>
<comment type="pathway">
    <text evidence="6 14">Cofactor biosynthesis; adenosylcobalamin biosynthesis; adenosylcobalamin from cob(II)yrinate a,c-diamide: step 5/7.</text>
</comment>
<comment type="catalytic activity">
    <reaction evidence="3">
        <text>adenosylcob(III)inamide + GTP = adenosylcob(III)inamide phosphate + GDP + H(+)</text>
        <dbReference type="Rhea" id="RHEA:15765"/>
        <dbReference type="ChEBI" id="CHEBI:2480"/>
        <dbReference type="ChEBI" id="CHEBI:15378"/>
        <dbReference type="ChEBI" id="CHEBI:37565"/>
        <dbReference type="ChEBI" id="CHEBI:58189"/>
        <dbReference type="ChEBI" id="CHEBI:58502"/>
        <dbReference type="EC" id="2.7.1.156"/>
    </reaction>
</comment>
<dbReference type="PANTHER" id="PTHR34848">
    <property type="match status" value="1"/>
</dbReference>
<comment type="similarity">
    <text evidence="7 14">Belongs to the CobU/CobP family.</text>
</comment>
<keyword evidence="13 14" id="KW-0342">GTP-binding</keyword>
<dbReference type="EC" id="2.7.7.62" evidence="14"/>
<comment type="caution">
    <text evidence="15">The sequence shown here is derived from an EMBL/GenBank/DDBJ whole genome shotgun (WGS) entry which is preliminary data.</text>
</comment>
<evidence type="ECO:0000313" key="16">
    <source>
        <dbReference type="Proteomes" id="UP001595711"/>
    </source>
</evidence>
<evidence type="ECO:0000256" key="9">
    <source>
        <dbReference type="ARBA" id="ARBA00022679"/>
    </source>
</evidence>
<accession>A0ABV7VHD8</accession>
<dbReference type="SUPFAM" id="SSF52540">
    <property type="entry name" value="P-loop containing nucleoside triphosphate hydrolases"/>
    <property type="match status" value="1"/>
</dbReference>
<evidence type="ECO:0000256" key="2">
    <source>
        <dbReference type="ARBA" id="ARBA00000711"/>
    </source>
</evidence>
<gene>
    <name evidence="15" type="primary">cobU</name>
    <name evidence="15" type="ORF">ACFOOQ_15150</name>
</gene>
<reference evidence="16" key="1">
    <citation type="journal article" date="2019" name="Int. J. Syst. Evol. Microbiol.">
        <title>The Global Catalogue of Microorganisms (GCM) 10K type strain sequencing project: providing services to taxonomists for standard genome sequencing and annotation.</title>
        <authorList>
            <consortium name="The Broad Institute Genomics Platform"/>
            <consortium name="The Broad Institute Genome Sequencing Center for Infectious Disease"/>
            <person name="Wu L."/>
            <person name="Ma J."/>
        </authorList>
    </citation>
    <scope>NUCLEOTIDE SEQUENCE [LARGE SCALE GENOMIC DNA]</scope>
    <source>
        <strain evidence="16">KCTC 42182</strain>
    </source>
</reference>
<evidence type="ECO:0000256" key="8">
    <source>
        <dbReference type="ARBA" id="ARBA00022573"/>
    </source>
</evidence>
<dbReference type="Proteomes" id="UP001595711">
    <property type="component" value="Unassembled WGS sequence"/>
</dbReference>
<dbReference type="PIRSF" id="PIRSF006135">
    <property type="entry name" value="CobU"/>
    <property type="match status" value="1"/>
</dbReference>
<dbReference type="GO" id="GO:0008820">
    <property type="term" value="F:cobinamide phosphate guanylyltransferase activity"/>
    <property type="evidence" value="ECO:0007669"/>
    <property type="project" value="UniProtKB-EC"/>
</dbReference>
<evidence type="ECO:0000256" key="6">
    <source>
        <dbReference type="ARBA" id="ARBA00005159"/>
    </source>
</evidence>
<comment type="pathway">
    <text evidence="5 14">Cofactor biosynthesis; adenosylcobalamin biosynthesis; adenosylcobalamin from cob(II)yrinate a,c-diamide: step 6/7.</text>
</comment>
<dbReference type="GO" id="GO:0043752">
    <property type="term" value="F:adenosylcobinamide kinase activity"/>
    <property type="evidence" value="ECO:0007669"/>
    <property type="project" value="UniProtKB-EC"/>
</dbReference>
<dbReference type="RefSeq" id="WP_379728152.1">
    <property type="nucleotide sequence ID" value="NZ_JBHRYJ010000003.1"/>
</dbReference>
<evidence type="ECO:0000256" key="1">
    <source>
        <dbReference type="ARBA" id="ARBA00000312"/>
    </source>
</evidence>
<comment type="function">
    <text evidence="4 14">Catalyzes ATP-dependent phosphorylation of adenosylcobinamide and addition of GMP to adenosylcobinamide phosphate.</text>
</comment>
<name>A0ABV7VHD8_9PROT</name>
<keyword evidence="16" id="KW-1185">Reference proteome</keyword>
<organism evidence="15 16">
    <name type="scientific">Ferrovibrio xuzhouensis</name>
    <dbReference type="NCBI Taxonomy" id="1576914"/>
    <lineage>
        <taxon>Bacteria</taxon>
        <taxon>Pseudomonadati</taxon>
        <taxon>Pseudomonadota</taxon>
        <taxon>Alphaproteobacteria</taxon>
        <taxon>Rhodospirillales</taxon>
        <taxon>Rhodospirillaceae</taxon>
        <taxon>Ferrovibrio</taxon>
    </lineage>
</organism>
<evidence type="ECO:0000256" key="3">
    <source>
        <dbReference type="ARBA" id="ARBA00001522"/>
    </source>
</evidence>
<keyword evidence="11 14" id="KW-0418">Kinase</keyword>
<proteinExistence type="inferred from homology"/>
<dbReference type="NCBIfam" id="NF004469">
    <property type="entry name" value="PRK05800.1"/>
    <property type="match status" value="1"/>
</dbReference>
<evidence type="ECO:0000256" key="5">
    <source>
        <dbReference type="ARBA" id="ARBA00004692"/>
    </source>
</evidence>
<comment type="catalytic activity">
    <reaction evidence="1 14">
        <text>adenosylcob(III)inamide + ATP = adenosylcob(III)inamide phosphate + ADP + H(+)</text>
        <dbReference type="Rhea" id="RHEA:15769"/>
        <dbReference type="ChEBI" id="CHEBI:2480"/>
        <dbReference type="ChEBI" id="CHEBI:15378"/>
        <dbReference type="ChEBI" id="CHEBI:30616"/>
        <dbReference type="ChEBI" id="CHEBI:58502"/>
        <dbReference type="ChEBI" id="CHEBI:456216"/>
        <dbReference type="EC" id="2.7.1.156"/>
    </reaction>
</comment>
<protein>
    <recommendedName>
        <fullName evidence="14">Bifunctional adenosylcobalamin biosynthesis protein</fullName>
        <ecNumber evidence="14">2.7.1.156</ecNumber>
        <ecNumber evidence="14">2.7.7.62</ecNumber>
    </recommendedName>
</protein>
<dbReference type="PANTHER" id="PTHR34848:SF1">
    <property type="entry name" value="BIFUNCTIONAL ADENOSYLCOBALAMIN BIOSYNTHESIS PROTEIN COBU"/>
    <property type="match status" value="1"/>
</dbReference>
<dbReference type="InterPro" id="IPR003203">
    <property type="entry name" value="CobU/CobP"/>
</dbReference>
<dbReference type="EMBL" id="JBHRYJ010000003">
    <property type="protein sequence ID" value="MFC3676893.1"/>
    <property type="molecule type" value="Genomic_DNA"/>
</dbReference>
<dbReference type="Gene3D" id="3.40.50.300">
    <property type="entry name" value="P-loop containing nucleotide triphosphate hydrolases"/>
    <property type="match status" value="1"/>
</dbReference>
<dbReference type="EC" id="2.7.1.156" evidence="14"/>
<keyword evidence="10 14" id="KW-0547">Nucleotide-binding</keyword>
<comment type="catalytic activity">
    <reaction evidence="2 14">
        <text>adenosylcob(III)inamide phosphate + GTP + H(+) = adenosylcob(III)inamide-GDP + diphosphate</text>
        <dbReference type="Rhea" id="RHEA:22712"/>
        <dbReference type="ChEBI" id="CHEBI:15378"/>
        <dbReference type="ChEBI" id="CHEBI:33019"/>
        <dbReference type="ChEBI" id="CHEBI:37565"/>
        <dbReference type="ChEBI" id="CHEBI:58502"/>
        <dbReference type="ChEBI" id="CHEBI:60487"/>
        <dbReference type="EC" id="2.7.7.62"/>
    </reaction>
</comment>
<dbReference type="Pfam" id="PF02283">
    <property type="entry name" value="CobU"/>
    <property type="match status" value="1"/>
</dbReference>
<keyword evidence="15" id="KW-0548">Nucleotidyltransferase</keyword>
<evidence type="ECO:0000256" key="10">
    <source>
        <dbReference type="ARBA" id="ARBA00022741"/>
    </source>
</evidence>
<evidence type="ECO:0000256" key="14">
    <source>
        <dbReference type="PIRNR" id="PIRNR006135"/>
    </source>
</evidence>
<dbReference type="InterPro" id="IPR027417">
    <property type="entry name" value="P-loop_NTPase"/>
</dbReference>
<keyword evidence="9 14" id="KW-0808">Transferase</keyword>
<evidence type="ECO:0000256" key="4">
    <source>
        <dbReference type="ARBA" id="ARBA00003889"/>
    </source>
</evidence>
<dbReference type="CDD" id="cd00544">
    <property type="entry name" value="CobU"/>
    <property type="match status" value="1"/>
</dbReference>
<sequence length="178" mass="19005">MAVAAGLRHDAGITLILGGARSGKSRLAEQLAERRDGTAVYIATAEARDDEMRARIAEHKARRGGRWRSIEAPVAVAEVLRALPPESGVVLIDCLTLWLSNLMHAGRDIGAETAELLAALQAVVFPVLLVSNEVGLGIVPDNKLARNFRDHQGRLNQAVAQVADHVVFTAAGLPLVLK</sequence>
<evidence type="ECO:0000256" key="13">
    <source>
        <dbReference type="ARBA" id="ARBA00023134"/>
    </source>
</evidence>
<keyword evidence="12 14" id="KW-0067">ATP-binding</keyword>
<evidence type="ECO:0000313" key="15">
    <source>
        <dbReference type="EMBL" id="MFC3676893.1"/>
    </source>
</evidence>
<evidence type="ECO:0000256" key="7">
    <source>
        <dbReference type="ARBA" id="ARBA00007490"/>
    </source>
</evidence>
<evidence type="ECO:0000256" key="12">
    <source>
        <dbReference type="ARBA" id="ARBA00022840"/>
    </source>
</evidence>